<protein>
    <submittedName>
        <fullName evidence="4">Tripartite tricarboxylate transporter TctB family protein</fullName>
    </submittedName>
</protein>
<feature type="transmembrane region" description="Helical" evidence="2">
    <location>
        <begin position="7"/>
        <end position="24"/>
    </location>
</feature>
<feature type="region of interest" description="Disordered" evidence="1">
    <location>
        <begin position="67"/>
        <end position="94"/>
    </location>
</feature>
<proteinExistence type="predicted"/>
<name>A0A3D8K0X3_9BURK</name>
<dbReference type="AlphaFoldDB" id="A0A3D8K0X3"/>
<feature type="domain" description="DUF1468" evidence="3">
    <location>
        <begin position="9"/>
        <end position="174"/>
    </location>
</feature>
<dbReference type="OrthoDB" id="9130924at2"/>
<dbReference type="Proteomes" id="UP000256838">
    <property type="component" value="Unassembled WGS sequence"/>
</dbReference>
<evidence type="ECO:0000256" key="2">
    <source>
        <dbReference type="SAM" id="Phobius"/>
    </source>
</evidence>
<evidence type="ECO:0000256" key="1">
    <source>
        <dbReference type="SAM" id="MobiDB-lite"/>
    </source>
</evidence>
<sequence>MKSINKDVWLALGVIALAGAYLIMDMRLPEVRLSDPLGPKVFPALVGIGLIVSALLLLRETAANRHERSPRVAEPPAAKSSDAPAVPDYSQTEQNEQAEQSKHHAFVLVGMLVWTGAYYACFERLGYLVSTTGFLFGLLAYFNRKRLKTNLAIALGVTVVLDLLFAQLLGVPMPTGLLPF</sequence>
<reference evidence="4 5" key="1">
    <citation type="submission" date="2018-08" db="EMBL/GenBank/DDBJ databases">
        <title>Paraburkholderia sp. DHOM06 isolated from forest soil.</title>
        <authorList>
            <person name="Gao Z.-H."/>
            <person name="Qiu L.-H."/>
        </authorList>
    </citation>
    <scope>NUCLEOTIDE SEQUENCE [LARGE SCALE GENOMIC DNA]</scope>
    <source>
        <strain evidence="4 5">DHOM06</strain>
    </source>
</reference>
<dbReference type="InterPro" id="IPR009936">
    <property type="entry name" value="DUF1468"/>
</dbReference>
<keyword evidence="2" id="KW-0472">Membrane</keyword>
<feature type="transmembrane region" description="Helical" evidence="2">
    <location>
        <begin position="40"/>
        <end position="58"/>
    </location>
</feature>
<dbReference type="EMBL" id="QRGA01000007">
    <property type="protein sequence ID" value="RDU98544.1"/>
    <property type="molecule type" value="Genomic_DNA"/>
</dbReference>
<feature type="transmembrane region" description="Helical" evidence="2">
    <location>
        <begin position="149"/>
        <end position="170"/>
    </location>
</feature>
<feature type="transmembrane region" description="Helical" evidence="2">
    <location>
        <begin position="103"/>
        <end position="119"/>
    </location>
</feature>
<keyword evidence="5" id="KW-1185">Reference proteome</keyword>
<accession>A0A3D8K0X3</accession>
<evidence type="ECO:0000313" key="5">
    <source>
        <dbReference type="Proteomes" id="UP000256838"/>
    </source>
</evidence>
<evidence type="ECO:0000259" key="3">
    <source>
        <dbReference type="Pfam" id="PF07331"/>
    </source>
</evidence>
<organism evidence="4 5">
    <name type="scientific">Trinickia dinghuensis</name>
    <dbReference type="NCBI Taxonomy" id="2291023"/>
    <lineage>
        <taxon>Bacteria</taxon>
        <taxon>Pseudomonadati</taxon>
        <taxon>Pseudomonadota</taxon>
        <taxon>Betaproteobacteria</taxon>
        <taxon>Burkholderiales</taxon>
        <taxon>Burkholderiaceae</taxon>
        <taxon>Trinickia</taxon>
    </lineage>
</organism>
<gene>
    <name evidence="4" type="ORF">DWV00_12695</name>
</gene>
<evidence type="ECO:0000313" key="4">
    <source>
        <dbReference type="EMBL" id="RDU98544.1"/>
    </source>
</evidence>
<dbReference type="RefSeq" id="WP_115534296.1">
    <property type="nucleotide sequence ID" value="NZ_QRGA01000007.1"/>
</dbReference>
<keyword evidence="2" id="KW-1133">Transmembrane helix</keyword>
<comment type="caution">
    <text evidence="4">The sequence shown here is derived from an EMBL/GenBank/DDBJ whole genome shotgun (WGS) entry which is preliminary data.</text>
</comment>
<dbReference type="Pfam" id="PF07331">
    <property type="entry name" value="TctB"/>
    <property type="match status" value="1"/>
</dbReference>
<feature type="transmembrane region" description="Helical" evidence="2">
    <location>
        <begin position="125"/>
        <end position="142"/>
    </location>
</feature>
<keyword evidence="2" id="KW-0812">Transmembrane</keyword>